<name>A0A2V2NE74_9EURY</name>
<keyword evidence="2" id="KW-1185">Reference proteome</keyword>
<evidence type="ECO:0000313" key="2">
    <source>
        <dbReference type="Proteomes" id="UP000245934"/>
    </source>
</evidence>
<sequence>MTDFTDMRVIQRKNTNKCTDEYLVSEFTFSHPIDTKFLSILKKQGTLSVRSLGELQMFTFHEGEWLTMKGMTGDTILYVTHPKTEKNRVEERINFYLDLYLVIEKE</sequence>
<dbReference type="GeneID" id="97608659"/>
<organism evidence="1 2">
    <name type="scientific">Methanospirillum stamsii</name>
    <dbReference type="NCBI Taxonomy" id="1277351"/>
    <lineage>
        <taxon>Archaea</taxon>
        <taxon>Methanobacteriati</taxon>
        <taxon>Methanobacteriota</taxon>
        <taxon>Stenosarchaea group</taxon>
        <taxon>Methanomicrobia</taxon>
        <taxon>Methanomicrobiales</taxon>
        <taxon>Methanospirillaceae</taxon>
        <taxon>Methanospirillum</taxon>
    </lineage>
</organism>
<dbReference type="RefSeq" id="WP_146199755.1">
    <property type="nucleotide sequence ID" value="NZ_CP176366.1"/>
</dbReference>
<dbReference type="EMBL" id="QGMZ01000018">
    <property type="protein sequence ID" value="PWR73613.1"/>
    <property type="molecule type" value="Genomic_DNA"/>
</dbReference>
<proteinExistence type="predicted"/>
<protein>
    <submittedName>
        <fullName evidence="1">Uncharacterized protein</fullName>
    </submittedName>
</protein>
<comment type="caution">
    <text evidence="1">The sequence shown here is derived from an EMBL/GenBank/DDBJ whole genome shotgun (WGS) entry which is preliminary data.</text>
</comment>
<gene>
    <name evidence="1" type="ORF">DLD82_10315</name>
</gene>
<dbReference type="OrthoDB" id="115095at2157"/>
<dbReference type="Proteomes" id="UP000245934">
    <property type="component" value="Unassembled WGS sequence"/>
</dbReference>
<accession>A0A2V2NE74</accession>
<reference evidence="1 2" key="1">
    <citation type="submission" date="2018-05" db="EMBL/GenBank/DDBJ databases">
        <title>Draft genome of Methanospirillum stamsii Pt1.</title>
        <authorList>
            <person name="Dueholm M.S."/>
            <person name="Nielsen P.H."/>
            <person name="Bakmann L.F."/>
            <person name="Otzen D.E."/>
        </authorList>
    </citation>
    <scope>NUCLEOTIDE SEQUENCE [LARGE SCALE GENOMIC DNA]</scope>
    <source>
        <strain evidence="1 2">Pt1</strain>
    </source>
</reference>
<evidence type="ECO:0000313" key="1">
    <source>
        <dbReference type="EMBL" id="PWR73613.1"/>
    </source>
</evidence>
<dbReference type="AlphaFoldDB" id="A0A2V2NE74"/>